<reference evidence="4" key="1">
    <citation type="submission" date="2025-08" db="UniProtKB">
        <authorList>
            <consortium name="RefSeq"/>
        </authorList>
    </citation>
    <scope>IDENTIFICATION</scope>
</reference>
<evidence type="ECO:0000256" key="2">
    <source>
        <dbReference type="SAM" id="SignalP"/>
    </source>
</evidence>
<protein>
    <submittedName>
        <fullName evidence="4">Uncharacterized protein LOC105846444 isoform X1</fullName>
    </submittedName>
</protein>
<feature type="signal peptide" evidence="2">
    <location>
        <begin position="1"/>
        <end position="20"/>
    </location>
</feature>
<gene>
    <name evidence="4" type="primary">LOC105846444</name>
</gene>
<dbReference type="RefSeq" id="XP_065673528.1">
    <property type="nucleotide sequence ID" value="XM_065817456.1"/>
</dbReference>
<feature type="chain" id="PRO_5045901195" evidence="2">
    <location>
        <begin position="21"/>
        <end position="439"/>
    </location>
</feature>
<evidence type="ECO:0000313" key="4">
    <source>
        <dbReference type="RefSeq" id="XP_065673528.1"/>
    </source>
</evidence>
<keyword evidence="1" id="KW-0812">Transmembrane</keyword>
<sequence length="439" mass="49056">MFLLIFWVKVFILSLSKTCSFYIQREEDGDTITGKLDYCSGSTFCQCINSTFLDYVSEINCGNKVTGCSLLVAGNPMGIYTLSGMPSYNLTLITGTDDAVCLSEPTLAPIFYQDFHNGMIWNPSFSDQLQKIFLASIKDFSKIELKVANHLEGLFLKIFIDCDNKQQCITIKFEGLQEYPLNPDSLADLVELTTTLSPVTETTKIIKSTAQTTFKTSLSTSFSSFPEYSSTLATMPTTSISVQNITKMPSRIDAISLEQNYVVEIVIGVAVFLLLLVFLLICVLSYKRRRRKSIFKVSETTPVALQNNLASIIRMESNSLSTTPSKLNNIKVKSLCDEYHNHSLKKSKNILADESTKSESLLQSHINPLFKPNVAEKKRLRSVSFSSPLERSSRASHLSISLGEPLDNESINEDVESVFNENIEFYEGATFHYNENSGV</sequence>
<feature type="transmembrane region" description="Helical" evidence="1">
    <location>
        <begin position="261"/>
        <end position="286"/>
    </location>
</feature>
<keyword evidence="3" id="KW-1185">Reference proteome</keyword>
<keyword evidence="1" id="KW-1133">Transmembrane helix</keyword>
<name>A0ABM4DGH1_HYDVU</name>
<dbReference type="Proteomes" id="UP001652625">
    <property type="component" value="Chromosome 14"/>
</dbReference>
<proteinExistence type="predicted"/>
<evidence type="ECO:0000256" key="1">
    <source>
        <dbReference type="SAM" id="Phobius"/>
    </source>
</evidence>
<organism evidence="3 4">
    <name type="scientific">Hydra vulgaris</name>
    <name type="common">Hydra</name>
    <name type="synonym">Hydra attenuata</name>
    <dbReference type="NCBI Taxonomy" id="6087"/>
    <lineage>
        <taxon>Eukaryota</taxon>
        <taxon>Metazoa</taxon>
        <taxon>Cnidaria</taxon>
        <taxon>Hydrozoa</taxon>
        <taxon>Hydroidolina</taxon>
        <taxon>Anthoathecata</taxon>
        <taxon>Aplanulata</taxon>
        <taxon>Hydridae</taxon>
        <taxon>Hydra</taxon>
    </lineage>
</organism>
<dbReference type="GeneID" id="105846444"/>
<accession>A0ABM4DGH1</accession>
<keyword evidence="2" id="KW-0732">Signal</keyword>
<keyword evidence="1" id="KW-0472">Membrane</keyword>
<evidence type="ECO:0000313" key="3">
    <source>
        <dbReference type="Proteomes" id="UP001652625"/>
    </source>
</evidence>